<dbReference type="Pfam" id="PF05954">
    <property type="entry name" value="Phage_GPD"/>
    <property type="match status" value="1"/>
</dbReference>
<dbReference type="STRING" id="1121869.SAMN03084138_02059"/>
<evidence type="ECO:0000259" key="2">
    <source>
        <dbReference type="Pfam" id="PF04717"/>
    </source>
</evidence>
<dbReference type="InterPro" id="IPR017847">
    <property type="entry name" value="T6SS_RhsGE_Vgr_subset"/>
</dbReference>
<dbReference type="InterPro" id="IPR037026">
    <property type="entry name" value="Vgr_OB-fold_dom_sf"/>
</dbReference>
<dbReference type="EMBL" id="FOWR01000013">
    <property type="protein sequence ID" value="SFP38018.1"/>
    <property type="molecule type" value="Genomic_DNA"/>
</dbReference>
<dbReference type="Proteomes" id="UP000182692">
    <property type="component" value="Unassembled WGS sequence"/>
</dbReference>
<dbReference type="InterPro" id="IPR006533">
    <property type="entry name" value="T6SS_Vgr_RhsGE"/>
</dbReference>
<accession>A0A1I5PV82</accession>
<sequence length="518" mass="58117">MTDFEFTCINWQGSTLNVIKVQGKEAISQPYRFDIILSCPEPIDPDIFLGQVGQFSMRNGIDEPQTYHGIISENQLLAKTHDQYRIQVTLVPRLWALGLGTQSQIFLDRNIPEIITHVLTDLESNGLPLAIDISLTKEYPQHEYVCQFNESALNFISRLMEKTGIYYFFDQKNGTDCLCIRDLSLLHESKNDAELTYASISGLDSIEDELGEPNDKPQLIHTFTEHLQHRTVDVHLRAFDEQKPDVQSEVIHPVADKGFGKTYVYSTQFKRSEDASHLAEICARQLACQLKQYAGKSRATWVEPGYTFALKEHFLGRLNQSYLVTEVHHSAEQSTFLTHGISKNENVDTIHYTNWFTCIPASVHYYSQPNTPIPKITGVLSAVIDGIGNGDSALLDEQGRYKVIMPFDLASDAKGDGKASHWIRLAQPYGGNAQGFHFPLLKGTEVLLTFEEGNPDLPVIQSTIPNAKNQNIVNDQTPYRNTLKTVSGAEIVMDDTPGNQHICLRIGGVSIEMGDIDI</sequence>
<protein>
    <submittedName>
        <fullName evidence="3">Rhs element Vgr protein</fullName>
    </submittedName>
</protein>
<dbReference type="RefSeq" id="WP_017015726.1">
    <property type="nucleotide sequence ID" value="NZ_FOWR01000013.1"/>
</dbReference>
<dbReference type="Gene3D" id="2.30.110.50">
    <property type="match status" value="1"/>
</dbReference>
<evidence type="ECO:0000313" key="3">
    <source>
        <dbReference type="EMBL" id="SFP38018.1"/>
    </source>
</evidence>
<dbReference type="InterPro" id="IPR006531">
    <property type="entry name" value="Gp5/Vgr_OB"/>
</dbReference>
<dbReference type="NCBIfam" id="TIGR01646">
    <property type="entry name" value="vgr_GE"/>
    <property type="match status" value="1"/>
</dbReference>
<dbReference type="NCBIfam" id="TIGR03361">
    <property type="entry name" value="VI_Rhs_Vgr"/>
    <property type="match status" value="1"/>
</dbReference>
<dbReference type="Gene3D" id="4.10.220.110">
    <property type="match status" value="1"/>
</dbReference>
<dbReference type="OrthoDB" id="9762420at2"/>
<organism evidence="3 4">
    <name type="scientific">Enterovibrio norvegicus DSM 15893</name>
    <dbReference type="NCBI Taxonomy" id="1121869"/>
    <lineage>
        <taxon>Bacteria</taxon>
        <taxon>Pseudomonadati</taxon>
        <taxon>Pseudomonadota</taxon>
        <taxon>Gammaproteobacteria</taxon>
        <taxon>Vibrionales</taxon>
        <taxon>Vibrionaceae</taxon>
        <taxon>Enterovibrio</taxon>
    </lineage>
</organism>
<dbReference type="SUPFAM" id="SSF69255">
    <property type="entry name" value="gp5 N-terminal domain-like"/>
    <property type="match status" value="1"/>
</dbReference>
<dbReference type="Gene3D" id="2.40.50.230">
    <property type="entry name" value="Gp5 N-terminal domain"/>
    <property type="match status" value="1"/>
</dbReference>
<name>A0A1I5PV82_9GAMM</name>
<dbReference type="Gene3D" id="3.55.50.10">
    <property type="entry name" value="Baseplate protein-like domains"/>
    <property type="match status" value="1"/>
</dbReference>
<dbReference type="SUPFAM" id="SSF69279">
    <property type="entry name" value="Phage tail proteins"/>
    <property type="match status" value="2"/>
</dbReference>
<evidence type="ECO:0000313" key="4">
    <source>
        <dbReference type="Proteomes" id="UP000182692"/>
    </source>
</evidence>
<proteinExistence type="inferred from homology"/>
<dbReference type="GeneID" id="35870185"/>
<evidence type="ECO:0000256" key="1">
    <source>
        <dbReference type="ARBA" id="ARBA00005558"/>
    </source>
</evidence>
<dbReference type="Pfam" id="PF04717">
    <property type="entry name" value="Phage_base_V"/>
    <property type="match status" value="1"/>
</dbReference>
<comment type="similarity">
    <text evidence="1">Belongs to the VgrG protein family.</text>
</comment>
<reference evidence="3 4" key="1">
    <citation type="submission" date="2016-10" db="EMBL/GenBank/DDBJ databases">
        <authorList>
            <person name="de Groot N.N."/>
        </authorList>
    </citation>
    <scope>NUCLEOTIDE SEQUENCE [LARGE SCALE GENOMIC DNA]</scope>
    <source>
        <strain evidence="3 4">DSM 15893</strain>
    </source>
</reference>
<dbReference type="AlphaFoldDB" id="A0A1I5PV82"/>
<gene>
    <name evidence="3" type="ORF">SAMN03084138_02059</name>
</gene>
<feature type="domain" description="Gp5/Type VI secretion system Vgr protein OB-fold" evidence="2">
    <location>
        <begin position="397"/>
        <end position="460"/>
    </location>
</feature>